<dbReference type="CDD" id="cd01127">
    <property type="entry name" value="TrwB_TraG_TraD_VirD4"/>
    <property type="match status" value="1"/>
</dbReference>
<keyword evidence="5" id="KW-1133">Transmembrane helix</keyword>
<dbReference type="InterPro" id="IPR027417">
    <property type="entry name" value="P-loop_NTPase"/>
</dbReference>
<dbReference type="Pfam" id="PF02534">
    <property type="entry name" value="T4SS-DNA_transf"/>
    <property type="match status" value="1"/>
</dbReference>
<evidence type="ECO:0000313" key="7">
    <source>
        <dbReference type="EMBL" id="PQJ13016.1"/>
    </source>
</evidence>
<evidence type="ECO:0000256" key="5">
    <source>
        <dbReference type="ARBA" id="ARBA00022989"/>
    </source>
</evidence>
<evidence type="ECO:0000256" key="2">
    <source>
        <dbReference type="ARBA" id="ARBA00008806"/>
    </source>
</evidence>
<proteinExistence type="inferred from homology"/>
<dbReference type="InterPro" id="IPR051539">
    <property type="entry name" value="T4SS-coupling_protein"/>
</dbReference>
<dbReference type="OrthoDB" id="102453at2"/>
<organism evidence="7 8">
    <name type="scientific">Flavipsychrobacter stenotrophus</name>
    <dbReference type="NCBI Taxonomy" id="2077091"/>
    <lineage>
        <taxon>Bacteria</taxon>
        <taxon>Pseudomonadati</taxon>
        <taxon>Bacteroidota</taxon>
        <taxon>Chitinophagia</taxon>
        <taxon>Chitinophagales</taxon>
        <taxon>Chitinophagaceae</taxon>
        <taxon>Flavipsychrobacter</taxon>
    </lineage>
</organism>
<sequence>MSIIENILTATIEGVFDFIKGILFRERPTEYSAEFGTPGSQLQKEPGGFRIGFQWGNSLLESNSHMITFGGSGSKKSSCVCFNTLLQSHNSSYVVFDCSGELYNGTASHKSRSGYSVYKLDLDDYKQSIGFNWLSKCTSESDIYKFAQVTLKNSLEGAPYDYWAQSAENLIGFFAYSLFAYASAEFVNMPNVLNMIQVFSFAPGKIDQWIAANGNERIINRYKSIVATPDKTLQSSIATATNALAVYNNPNIAAITSRDTLAFDEFRKQKTILYLCGSPSTVQFCRGVSACFFESFFAHILQRLPGTSDLPITFIIDEAATMRLQSLPKILELGRKYLISVATLWQDFGQVEHIFGKNEAANILANSRLKVFMPSGQPLATCRMLSELLGKYSYEDKNSVLKTRELLTAQEIFQLREILLLNGNNKPMLLAAKPYFENKKLKEITELPVYTIPNPVQLTQPSFLQF</sequence>
<dbReference type="Gene3D" id="3.40.50.300">
    <property type="entry name" value="P-loop containing nucleotide triphosphate hydrolases"/>
    <property type="match status" value="1"/>
</dbReference>
<keyword evidence="3" id="KW-1003">Cell membrane</keyword>
<evidence type="ECO:0000256" key="3">
    <source>
        <dbReference type="ARBA" id="ARBA00022475"/>
    </source>
</evidence>
<reference evidence="7 8" key="1">
    <citation type="submission" date="2018-01" db="EMBL/GenBank/DDBJ databases">
        <title>A novel member of the phylum Bacteroidetes isolated from glacier ice.</title>
        <authorList>
            <person name="Liu Q."/>
            <person name="Xin Y.-H."/>
        </authorList>
    </citation>
    <scope>NUCLEOTIDE SEQUENCE [LARGE SCALE GENOMIC DNA]</scope>
    <source>
        <strain evidence="7 8">RB1R16</strain>
    </source>
</reference>
<evidence type="ECO:0000256" key="6">
    <source>
        <dbReference type="ARBA" id="ARBA00023136"/>
    </source>
</evidence>
<evidence type="ECO:0000313" key="8">
    <source>
        <dbReference type="Proteomes" id="UP000239872"/>
    </source>
</evidence>
<dbReference type="PANTHER" id="PTHR37937">
    <property type="entry name" value="CONJUGATIVE TRANSFER: DNA TRANSPORT"/>
    <property type="match status" value="1"/>
</dbReference>
<keyword evidence="8" id="KW-1185">Reference proteome</keyword>
<dbReference type="Proteomes" id="UP000239872">
    <property type="component" value="Unassembled WGS sequence"/>
</dbReference>
<dbReference type="SUPFAM" id="SSF52540">
    <property type="entry name" value="P-loop containing nucleoside triphosphate hydrolases"/>
    <property type="match status" value="1"/>
</dbReference>
<protein>
    <recommendedName>
        <fullName evidence="9">Type IV secretion system coupling protein TraD DNA-binding domain-containing protein</fullName>
    </recommendedName>
</protein>
<evidence type="ECO:0000256" key="1">
    <source>
        <dbReference type="ARBA" id="ARBA00004651"/>
    </source>
</evidence>
<accession>A0A2S7T2N0</accession>
<dbReference type="RefSeq" id="WP_105037900.1">
    <property type="nucleotide sequence ID" value="NZ_PPSL01000001.1"/>
</dbReference>
<comment type="similarity">
    <text evidence="2">Belongs to the VirD4/TraG family.</text>
</comment>
<comment type="caution">
    <text evidence="7">The sequence shown here is derived from an EMBL/GenBank/DDBJ whole genome shotgun (WGS) entry which is preliminary data.</text>
</comment>
<dbReference type="EMBL" id="PPSL01000001">
    <property type="protein sequence ID" value="PQJ13016.1"/>
    <property type="molecule type" value="Genomic_DNA"/>
</dbReference>
<name>A0A2S7T2N0_9BACT</name>
<keyword evidence="6" id="KW-0472">Membrane</keyword>
<dbReference type="PANTHER" id="PTHR37937:SF1">
    <property type="entry name" value="CONJUGATIVE TRANSFER: DNA TRANSPORT"/>
    <property type="match status" value="1"/>
</dbReference>
<evidence type="ECO:0008006" key="9">
    <source>
        <dbReference type="Google" id="ProtNLM"/>
    </source>
</evidence>
<comment type="subcellular location">
    <subcellularLocation>
        <location evidence="1">Cell membrane</location>
        <topology evidence="1">Multi-pass membrane protein</topology>
    </subcellularLocation>
</comment>
<dbReference type="InterPro" id="IPR003688">
    <property type="entry name" value="TraG/VirD4"/>
</dbReference>
<gene>
    <name evidence="7" type="ORF">CJD36_004535</name>
</gene>
<dbReference type="AlphaFoldDB" id="A0A2S7T2N0"/>
<dbReference type="GO" id="GO:0005886">
    <property type="term" value="C:plasma membrane"/>
    <property type="evidence" value="ECO:0007669"/>
    <property type="project" value="UniProtKB-SubCell"/>
</dbReference>
<evidence type="ECO:0000256" key="4">
    <source>
        <dbReference type="ARBA" id="ARBA00022692"/>
    </source>
</evidence>
<keyword evidence="4" id="KW-0812">Transmembrane</keyword>